<feature type="domain" description="Fe/B12 periplasmic-binding" evidence="7">
    <location>
        <begin position="79"/>
        <end position="348"/>
    </location>
</feature>
<feature type="signal peptide" evidence="6">
    <location>
        <begin position="1"/>
        <end position="25"/>
    </location>
</feature>
<evidence type="ECO:0000313" key="8">
    <source>
        <dbReference type="EMBL" id="SPT53945.1"/>
    </source>
</evidence>
<name>A0ABY1VPL8_9ACTO</name>
<proteinExistence type="inferred from homology"/>
<comment type="subcellular location">
    <subcellularLocation>
        <location evidence="1">Cell envelope</location>
    </subcellularLocation>
</comment>
<evidence type="ECO:0000313" key="9">
    <source>
        <dbReference type="Proteomes" id="UP000250006"/>
    </source>
</evidence>
<dbReference type="PROSITE" id="PS50983">
    <property type="entry name" value="FE_B12_PBP"/>
    <property type="match status" value="1"/>
</dbReference>
<dbReference type="RefSeq" id="WP_229116889.1">
    <property type="nucleotide sequence ID" value="NZ_UAPQ01000008.1"/>
</dbReference>
<dbReference type="Pfam" id="PF01497">
    <property type="entry name" value="Peripla_BP_2"/>
    <property type="match status" value="1"/>
</dbReference>
<dbReference type="InterPro" id="IPR051313">
    <property type="entry name" value="Bact_iron-sidero_bind"/>
</dbReference>
<keyword evidence="4 6" id="KW-0732">Signal</keyword>
<evidence type="ECO:0000256" key="4">
    <source>
        <dbReference type="ARBA" id="ARBA00022729"/>
    </source>
</evidence>
<gene>
    <name evidence="8" type="primary">yclQ</name>
    <name evidence="8" type="ORF">NCTC11535_01637</name>
</gene>
<feature type="region of interest" description="Disordered" evidence="5">
    <location>
        <begin position="26"/>
        <end position="50"/>
    </location>
</feature>
<dbReference type="PANTHER" id="PTHR30532">
    <property type="entry name" value="IRON III DICITRATE-BINDING PERIPLASMIC PROTEIN"/>
    <property type="match status" value="1"/>
</dbReference>
<comment type="caution">
    <text evidence="8">The sequence shown here is derived from an EMBL/GenBank/DDBJ whole genome shotgun (WGS) entry which is preliminary data.</text>
</comment>
<evidence type="ECO:0000256" key="2">
    <source>
        <dbReference type="ARBA" id="ARBA00008814"/>
    </source>
</evidence>
<accession>A0ABY1VPL8</accession>
<evidence type="ECO:0000259" key="7">
    <source>
        <dbReference type="PROSITE" id="PS50983"/>
    </source>
</evidence>
<keyword evidence="3" id="KW-0813">Transport</keyword>
<protein>
    <submittedName>
        <fullName evidence="8">Uncharacterized ABC transporter solute-binding protein yclQ</fullName>
    </submittedName>
</protein>
<dbReference type="EMBL" id="UAPQ01000008">
    <property type="protein sequence ID" value="SPT53945.1"/>
    <property type="molecule type" value="Genomic_DNA"/>
</dbReference>
<dbReference type="PROSITE" id="PS51257">
    <property type="entry name" value="PROKAR_LIPOPROTEIN"/>
    <property type="match status" value="1"/>
</dbReference>
<dbReference type="InterPro" id="IPR002491">
    <property type="entry name" value="ABC_transptr_periplasmic_BD"/>
</dbReference>
<comment type="similarity">
    <text evidence="2">Belongs to the bacterial solute-binding protein 8 family.</text>
</comment>
<dbReference type="Proteomes" id="UP000250006">
    <property type="component" value="Unassembled WGS sequence"/>
</dbReference>
<evidence type="ECO:0000256" key="3">
    <source>
        <dbReference type="ARBA" id="ARBA00022448"/>
    </source>
</evidence>
<keyword evidence="9" id="KW-1185">Reference proteome</keyword>
<evidence type="ECO:0000256" key="1">
    <source>
        <dbReference type="ARBA" id="ARBA00004196"/>
    </source>
</evidence>
<evidence type="ECO:0000256" key="6">
    <source>
        <dbReference type="SAM" id="SignalP"/>
    </source>
</evidence>
<dbReference type="SUPFAM" id="SSF53807">
    <property type="entry name" value="Helical backbone' metal receptor"/>
    <property type="match status" value="1"/>
</dbReference>
<reference evidence="8 9" key="1">
    <citation type="submission" date="2018-06" db="EMBL/GenBank/DDBJ databases">
        <authorList>
            <consortium name="Pathogen Informatics"/>
            <person name="Doyle S."/>
        </authorList>
    </citation>
    <scope>NUCLEOTIDE SEQUENCE [LARGE SCALE GENOMIC DNA]</scope>
    <source>
        <strain evidence="8 9">NCTC11535</strain>
    </source>
</reference>
<organism evidence="8 9">
    <name type="scientific">Actinomyces bovis</name>
    <dbReference type="NCBI Taxonomy" id="1658"/>
    <lineage>
        <taxon>Bacteria</taxon>
        <taxon>Bacillati</taxon>
        <taxon>Actinomycetota</taxon>
        <taxon>Actinomycetes</taxon>
        <taxon>Actinomycetales</taxon>
        <taxon>Actinomycetaceae</taxon>
        <taxon>Actinomyces</taxon>
    </lineage>
</organism>
<dbReference type="Gene3D" id="3.40.50.1980">
    <property type="entry name" value="Nitrogenase molybdenum iron protein domain"/>
    <property type="match status" value="2"/>
</dbReference>
<feature type="chain" id="PRO_5046367288" evidence="6">
    <location>
        <begin position="26"/>
        <end position="348"/>
    </location>
</feature>
<evidence type="ECO:0000256" key="5">
    <source>
        <dbReference type="SAM" id="MobiDB-lite"/>
    </source>
</evidence>
<dbReference type="PANTHER" id="PTHR30532:SF28">
    <property type="entry name" value="PETROBACTIN-BINDING PROTEIN YCLQ"/>
    <property type="match status" value="1"/>
</dbReference>
<sequence length="348" mass="36400">MRSPLSKALVALASLTLLGACSGQATTSSASSSSQPESSTAATAPEATASPAAAAEAVTFPLTVASRDGEVTIPKRPERIVVVDMAALDTLDAIGAGDRVVGTVGTSVPSWLKDAEGIDYSTLPKIGSVKELDQEAIAKLNPDLIILGARNDAAVGAELAKNWTTINAGVTWAEGNYSQKVAANVQMVADAVGERAKGAEAAKKITDALNNHQDTAKSKGTAMVLMTNADELSVHGKNSRWAPIYDVFGFQEAMDTTPDEGHKAKSISFETVKETDPDYIFVVDRAKAIGQTDGVTPAEQLLDNDLVNSTKAARNGHIVYLTPERWYVVMAGAGNFLAELDEIAAAIK</sequence>